<dbReference type="PROSITE" id="PS50888">
    <property type="entry name" value="BHLH"/>
    <property type="match status" value="1"/>
</dbReference>
<evidence type="ECO:0000256" key="3">
    <source>
        <dbReference type="ARBA" id="ARBA00023125"/>
    </source>
</evidence>
<dbReference type="PANTHER" id="PTHR15741:SF27">
    <property type="entry name" value="TRANSCRIPTION FACTOR AP-4"/>
    <property type="match status" value="1"/>
</dbReference>
<protein>
    <recommendedName>
        <fullName evidence="7">BHLH domain-containing protein</fullName>
    </recommendedName>
</protein>
<keyword evidence="3" id="KW-0238">DNA-binding</keyword>
<dbReference type="STRING" id="578455.G2RHN2"/>
<dbReference type="eggNOG" id="ENOG502S8TF">
    <property type="taxonomic scope" value="Eukaryota"/>
</dbReference>
<dbReference type="Gene3D" id="4.10.280.10">
    <property type="entry name" value="Helix-loop-helix DNA-binding domain"/>
    <property type="match status" value="1"/>
</dbReference>
<dbReference type="Proteomes" id="UP000008181">
    <property type="component" value="Chromosome 6"/>
</dbReference>
<accession>G2RHN2</accession>
<dbReference type="SUPFAM" id="SSF47459">
    <property type="entry name" value="HLH, helix-loop-helix DNA-binding domain"/>
    <property type="match status" value="1"/>
</dbReference>
<evidence type="ECO:0000313" key="9">
    <source>
        <dbReference type="Proteomes" id="UP000008181"/>
    </source>
</evidence>
<evidence type="ECO:0000256" key="1">
    <source>
        <dbReference type="ARBA" id="ARBA00004123"/>
    </source>
</evidence>
<dbReference type="RefSeq" id="XP_003657680.1">
    <property type="nucleotide sequence ID" value="XM_003657632.1"/>
</dbReference>
<dbReference type="KEGG" id="ttt:THITE_2123585"/>
<dbReference type="InterPro" id="IPR036638">
    <property type="entry name" value="HLH_DNA-bd_sf"/>
</dbReference>
<keyword evidence="2" id="KW-0805">Transcription regulation</keyword>
<evidence type="ECO:0000256" key="6">
    <source>
        <dbReference type="SAM" id="MobiDB-lite"/>
    </source>
</evidence>
<keyword evidence="9" id="KW-1185">Reference proteome</keyword>
<feature type="compositionally biased region" description="Pro residues" evidence="6">
    <location>
        <begin position="200"/>
        <end position="213"/>
    </location>
</feature>
<dbReference type="InterPro" id="IPR011598">
    <property type="entry name" value="bHLH_dom"/>
</dbReference>
<proteinExistence type="predicted"/>
<reference evidence="8 9" key="1">
    <citation type="journal article" date="2011" name="Nat. Biotechnol.">
        <title>Comparative genomic analysis of the thermophilic biomass-degrading fungi Myceliophthora thermophila and Thielavia terrestris.</title>
        <authorList>
            <person name="Berka R.M."/>
            <person name="Grigoriev I.V."/>
            <person name="Otillar R."/>
            <person name="Salamov A."/>
            <person name="Grimwood J."/>
            <person name="Reid I."/>
            <person name="Ishmael N."/>
            <person name="John T."/>
            <person name="Darmond C."/>
            <person name="Moisan M.-C."/>
            <person name="Henrissat B."/>
            <person name="Coutinho P.M."/>
            <person name="Lombard V."/>
            <person name="Natvig D.O."/>
            <person name="Lindquist E."/>
            <person name="Schmutz J."/>
            <person name="Lucas S."/>
            <person name="Harris P."/>
            <person name="Powlowski J."/>
            <person name="Bellemare A."/>
            <person name="Taylor D."/>
            <person name="Butler G."/>
            <person name="de Vries R.P."/>
            <person name="Allijn I.E."/>
            <person name="van den Brink J."/>
            <person name="Ushinsky S."/>
            <person name="Storms R."/>
            <person name="Powell A.J."/>
            <person name="Paulsen I.T."/>
            <person name="Elbourne L.D.H."/>
            <person name="Baker S.E."/>
            <person name="Magnuson J."/>
            <person name="LaBoissiere S."/>
            <person name="Clutterbuck A.J."/>
            <person name="Martinez D."/>
            <person name="Wogulis M."/>
            <person name="de Leon A.L."/>
            <person name="Rey M.W."/>
            <person name="Tsang A."/>
        </authorList>
    </citation>
    <scope>NUCLEOTIDE SEQUENCE [LARGE SCALE GENOMIC DNA]</scope>
    <source>
        <strain evidence="9">ATCC 38088 / NRRL 8126</strain>
    </source>
</reference>
<comment type="subcellular location">
    <subcellularLocation>
        <location evidence="1">Nucleus</location>
    </subcellularLocation>
</comment>
<organism evidence="8 9">
    <name type="scientific">Thermothielavioides terrestris (strain ATCC 38088 / NRRL 8126)</name>
    <name type="common">Thielavia terrestris</name>
    <dbReference type="NCBI Taxonomy" id="578455"/>
    <lineage>
        <taxon>Eukaryota</taxon>
        <taxon>Fungi</taxon>
        <taxon>Dikarya</taxon>
        <taxon>Ascomycota</taxon>
        <taxon>Pezizomycotina</taxon>
        <taxon>Sordariomycetes</taxon>
        <taxon>Sordariomycetidae</taxon>
        <taxon>Sordariales</taxon>
        <taxon>Chaetomiaceae</taxon>
        <taxon>Thermothielavioides</taxon>
        <taxon>Thermothielavioides terrestris</taxon>
    </lineage>
</organism>
<dbReference type="InterPro" id="IPR052207">
    <property type="entry name" value="Max-like/E-box_TFs"/>
</dbReference>
<dbReference type="EMBL" id="CP003014">
    <property type="protein sequence ID" value="AEO71344.1"/>
    <property type="molecule type" value="Genomic_DNA"/>
</dbReference>
<dbReference type="GO" id="GO:0000978">
    <property type="term" value="F:RNA polymerase II cis-regulatory region sequence-specific DNA binding"/>
    <property type="evidence" value="ECO:0007669"/>
    <property type="project" value="TreeGrafter"/>
</dbReference>
<feature type="region of interest" description="Disordered" evidence="6">
    <location>
        <begin position="12"/>
        <end position="31"/>
    </location>
</feature>
<keyword evidence="4" id="KW-0804">Transcription</keyword>
<dbReference type="GO" id="GO:0000981">
    <property type="term" value="F:DNA-binding transcription factor activity, RNA polymerase II-specific"/>
    <property type="evidence" value="ECO:0007669"/>
    <property type="project" value="TreeGrafter"/>
</dbReference>
<dbReference type="CDD" id="cd11404">
    <property type="entry name" value="bHLHzip_Mlx_like"/>
    <property type="match status" value="1"/>
</dbReference>
<dbReference type="GO" id="GO:0046983">
    <property type="term" value="F:protein dimerization activity"/>
    <property type="evidence" value="ECO:0007669"/>
    <property type="project" value="InterPro"/>
</dbReference>
<feature type="domain" description="BHLH" evidence="7">
    <location>
        <begin position="250"/>
        <end position="301"/>
    </location>
</feature>
<dbReference type="GO" id="GO:0005634">
    <property type="term" value="C:nucleus"/>
    <property type="evidence" value="ECO:0007669"/>
    <property type="project" value="UniProtKB-SubCell"/>
</dbReference>
<dbReference type="PANTHER" id="PTHR15741">
    <property type="entry name" value="BASIC HELIX-LOOP-HELIX ZIP TRANSCRIPTION FACTOR"/>
    <property type="match status" value="1"/>
</dbReference>
<dbReference type="HOGENOM" id="CLU_850418_0_0_1"/>
<dbReference type="GeneID" id="11522960"/>
<evidence type="ECO:0000256" key="4">
    <source>
        <dbReference type="ARBA" id="ARBA00023163"/>
    </source>
</evidence>
<evidence type="ECO:0000313" key="8">
    <source>
        <dbReference type="EMBL" id="AEO71344.1"/>
    </source>
</evidence>
<dbReference type="OrthoDB" id="5778525at2759"/>
<feature type="compositionally biased region" description="Basic and acidic residues" evidence="6">
    <location>
        <begin position="249"/>
        <end position="263"/>
    </location>
</feature>
<feature type="compositionally biased region" description="Polar residues" evidence="6">
    <location>
        <begin position="148"/>
        <end position="157"/>
    </location>
</feature>
<evidence type="ECO:0000256" key="5">
    <source>
        <dbReference type="ARBA" id="ARBA00023242"/>
    </source>
</evidence>
<evidence type="ECO:0000259" key="7">
    <source>
        <dbReference type="PROSITE" id="PS50888"/>
    </source>
</evidence>
<gene>
    <name evidence="8" type="ORF">THITE_2123585</name>
</gene>
<sequence length="327" mass="35126">MANPLAWAATMPFGADVPTPHPRGEAGPPPADSELLDHQASEFMGTFFDHLNADNNMRAWFDEGLGGIFTNQWLMAPPPEVVAHQVTLGFLDSLQPVSNGLAGLSDAAVRSSLPPVPPSNTKARPLAEEVQFGSDPNFNREKFVPPSESETSQAMSAQQIATLGCLQRISEGGSVAENSEQTVPSPIGPRGGESVATSPHPAPAAPPSKPAPPPRKRKKPGAEAEAAATGAGDGTKKRRQSPRQTLTGEQRRQNHVRSEQNRRDLAKDYYTELLEIVPGLKDRGYTRAVALSKVAQFLIEFTAENRMLKERLSRTTAANGTRPFLAS</sequence>
<feature type="region of interest" description="Disordered" evidence="6">
    <location>
        <begin position="111"/>
        <end position="157"/>
    </location>
</feature>
<keyword evidence="5" id="KW-0539">Nucleus</keyword>
<evidence type="ECO:0000256" key="2">
    <source>
        <dbReference type="ARBA" id="ARBA00023015"/>
    </source>
</evidence>
<dbReference type="AlphaFoldDB" id="G2RHN2"/>
<feature type="region of interest" description="Disordered" evidence="6">
    <location>
        <begin position="173"/>
        <end position="263"/>
    </location>
</feature>
<name>G2RHN2_THETT</name>